<dbReference type="PANTHER" id="PTHR43350">
    <property type="entry name" value="NAD-DEPENDENT ALCOHOL DEHYDROGENASE"/>
    <property type="match status" value="1"/>
</dbReference>
<evidence type="ECO:0000256" key="2">
    <source>
        <dbReference type="ARBA" id="ARBA00008072"/>
    </source>
</evidence>
<dbReference type="SUPFAM" id="SSF50129">
    <property type="entry name" value="GroES-like"/>
    <property type="match status" value="1"/>
</dbReference>
<evidence type="ECO:0000256" key="4">
    <source>
        <dbReference type="ARBA" id="ARBA00022833"/>
    </source>
</evidence>
<dbReference type="InterPro" id="IPR013149">
    <property type="entry name" value="ADH-like_C"/>
</dbReference>
<comment type="cofactor">
    <cofactor evidence="1">
        <name>Zn(2+)</name>
        <dbReference type="ChEBI" id="CHEBI:29105"/>
    </cofactor>
</comment>
<dbReference type="Gene3D" id="3.40.50.720">
    <property type="entry name" value="NAD(P)-binding Rossmann-like Domain"/>
    <property type="match status" value="2"/>
</dbReference>
<dbReference type="GO" id="GO:0016491">
    <property type="term" value="F:oxidoreductase activity"/>
    <property type="evidence" value="ECO:0007669"/>
    <property type="project" value="UniProtKB-KW"/>
</dbReference>
<dbReference type="Pfam" id="PF01408">
    <property type="entry name" value="GFO_IDH_MocA"/>
    <property type="match status" value="1"/>
</dbReference>
<protein>
    <submittedName>
        <fullName evidence="8">Putative dehydrogenase</fullName>
    </submittedName>
</protein>
<dbReference type="AlphaFoldDB" id="H5X593"/>
<dbReference type="HOGENOM" id="CLU_024115_0_0_11"/>
<dbReference type="SUPFAM" id="SSF55347">
    <property type="entry name" value="Glyceraldehyde-3-phosphate dehydrogenase-like, C-terminal domain"/>
    <property type="match status" value="1"/>
</dbReference>
<dbReference type="InterPro" id="IPR011032">
    <property type="entry name" value="GroES-like_sf"/>
</dbReference>
<dbReference type="SUPFAM" id="SSF51735">
    <property type="entry name" value="NAD(P)-binding Rossmann-fold domains"/>
    <property type="match status" value="2"/>
</dbReference>
<keyword evidence="3" id="KW-0479">Metal-binding</keyword>
<comment type="similarity">
    <text evidence="2">Belongs to the zinc-containing alcohol dehydrogenase family.</text>
</comment>
<keyword evidence="9" id="KW-1185">Reference proteome</keyword>
<proteinExistence type="inferred from homology"/>
<dbReference type="PANTHER" id="PTHR43350:SF19">
    <property type="entry name" value="D-GULOSIDE 3-DEHYDROGENASE"/>
    <property type="match status" value="1"/>
</dbReference>
<gene>
    <name evidence="8" type="ORF">SacmaDRAFT_0603</name>
</gene>
<dbReference type="EMBL" id="CM001439">
    <property type="protein sequence ID" value="EHR48904.1"/>
    <property type="molecule type" value="Genomic_DNA"/>
</dbReference>
<dbReference type="InterPro" id="IPR000683">
    <property type="entry name" value="Gfo/Idh/MocA-like_OxRdtase_N"/>
</dbReference>
<evidence type="ECO:0000313" key="9">
    <source>
        <dbReference type="Proteomes" id="UP000004926"/>
    </source>
</evidence>
<dbReference type="InterPro" id="IPR036291">
    <property type="entry name" value="NAD(P)-bd_dom_sf"/>
</dbReference>
<organism evidence="8 9">
    <name type="scientific">Saccharomonospora marina XMU15</name>
    <dbReference type="NCBI Taxonomy" id="882083"/>
    <lineage>
        <taxon>Bacteria</taxon>
        <taxon>Bacillati</taxon>
        <taxon>Actinomycetota</taxon>
        <taxon>Actinomycetes</taxon>
        <taxon>Pseudonocardiales</taxon>
        <taxon>Pseudonocardiaceae</taxon>
        <taxon>Saccharomonospora</taxon>
    </lineage>
</organism>
<evidence type="ECO:0000259" key="7">
    <source>
        <dbReference type="Pfam" id="PF01408"/>
    </source>
</evidence>
<evidence type="ECO:0000256" key="1">
    <source>
        <dbReference type="ARBA" id="ARBA00001947"/>
    </source>
</evidence>
<evidence type="ECO:0000313" key="8">
    <source>
        <dbReference type="EMBL" id="EHR48904.1"/>
    </source>
</evidence>
<dbReference type="GO" id="GO:0046872">
    <property type="term" value="F:metal ion binding"/>
    <property type="evidence" value="ECO:0007669"/>
    <property type="project" value="UniProtKB-KW"/>
</dbReference>
<dbReference type="Gene3D" id="3.90.180.10">
    <property type="entry name" value="Medium-chain alcohol dehydrogenases, catalytic domain"/>
    <property type="match status" value="1"/>
</dbReference>
<name>H5X593_9PSEU</name>
<dbReference type="eggNOG" id="COG0673">
    <property type="taxonomic scope" value="Bacteria"/>
</dbReference>
<evidence type="ECO:0000259" key="6">
    <source>
        <dbReference type="Pfam" id="PF00107"/>
    </source>
</evidence>
<reference evidence="8 9" key="1">
    <citation type="journal article" date="2012" name="Stand. Genomic Sci.">
        <title>Genome sequence of the ocean sediment bacterium Saccharomonospora marina type strain (XMU15(T)).</title>
        <authorList>
            <person name="Klenk H.P."/>
            <person name="Lu M."/>
            <person name="Lucas S."/>
            <person name="Lapidus A."/>
            <person name="Copeland A."/>
            <person name="Pitluck S."/>
            <person name="Goodwin L.A."/>
            <person name="Han C."/>
            <person name="Tapia R."/>
            <person name="Brambilla E.M."/>
            <person name="Potter G."/>
            <person name="Land M."/>
            <person name="Ivanova N."/>
            <person name="Rohde M."/>
            <person name="Goker M."/>
            <person name="Detter J.C."/>
            <person name="Li W.J."/>
            <person name="Kyrpides N.C."/>
            <person name="Woyke T."/>
        </authorList>
    </citation>
    <scope>NUCLEOTIDE SEQUENCE [LARGE SCALE GENOMIC DNA]</scope>
    <source>
        <strain evidence="8 9">XMU15</strain>
    </source>
</reference>
<dbReference type="Pfam" id="PF00107">
    <property type="entry name" value="ADH_zinc_N"/>
    <property type="match status" value="1"/>
</dbReference>
<dbReference type="Proteomes" id="UP000004926">
    <property type="component" value="Chromosome"/>
</dbReference>
<evidence type="ECO:0000256" key="3">
    <source>
        <dbReference type="ARBA" id="ARBA00022723"/>
    </source>
</evidence>
<evidence type="ECO:0000256" key="5">
    <source>
        <dbReference type="ARBA" id="ARBA00023002"/>
    </source>
</evidence>
<dbReference type="CDD" id="cd08255">
    <property type="entry name" value="2-desacetyl-2-hydroxyethyl_bacteriochlorophyllide_like"/>
    <property type="match status" value="1"/>
</dbReference>
<dbReference type="eggNOG" id="COG1063">
    <property type="taxonomic scope" value="Bacteria"/>
</dbReference>
<sequence>MGGTVSRAHPTGKANSRVKHLVQNYKSGELALLDVSPPACKAGGVLVRTLYSLISTGTELMKVSEAGMSLLGKARARPDQVAKVAASVTTNGLAATYRKVTNRLDSYTPLGYSLCGEVVEVGAGVDDVVVGDLVACAGNEHALHSELNWVPRNLYVRVPSEVEPSHAAFATVGAIAMQGVRRGEPRLGDVALVIGLGLIGQLVAQLLTASGVRVVGVDPDPVRCELAEALGAVMCAAPESQLVDAAVAELTDGHGVDQVYLAAGGGSNQPVELAARLSRDRGTVVDIGKCRLDLPWNAYYEKELDVRFSRSYGPGRYDPEYELEGRDYPIGYVRWTERRNLSCFVDLLARGSVDVGSLVSHVAEFADAVDTYRRLSEGELKAVAVLFRYPTPTYPASATGNTAAFVSTASLPRHGHAKLLSEKDLRGKGLHGKGLHGKGLHGKGLHGKGLHGKDTVRVAFIGAGNYACSMLLPHLRDRQDVRLSTVATTTALSAANAERKFGFEASSTDVADVLTDPDVDAVFVVTRHSSHAELVGRALRAGKAVFVEKPLALSEDELRGVLAAVEESGNDRLQVGFNRRFAPLLRKAKGRFGRRVGPATVRYLVNAGRLEQGSWYSRQHTEGSRFAGEGGHFIDTVSWLLDADPISVYACADQGNTGLQVLLRYPDGSTAAITYATGGAASFPKETLDVVADGKVLRLDDFASAQLYARRRSTSPRLPKGRDKGQRAQLDAFLDAVRTGAAMPIPLASLVSTTLATLAVNSSLTSAGPVGIEVPR</sequence>
<dbReference type="Gene3D" id="3.30.360.10">
    <property type="entry name" value="Dihydrodipicolinate Reductase, domain 2"/>
    <property type="match status" value="1"/>
</dbReference>
<feature type="domain" description="Gfo/Idh/MocA-like oxidoreductase N-terminal" evidence="7">
    <location>
        <begin position="456"/>
        <end position="577"/>
    </location>
</feature>
<accession>H5X593</accession>
<keyword evidence="4" id="KW-0862">Zinc</keyword>
<keyword evidence="5" id="KW-0560">Oxidoreductase</keyword>
<feature type="domain" description="Alcohol dehydrogenase-like C-terminal" evidence="6">
    <location>
        <begin position="199"/>
        <end position="317"/>
    </location>
</feature>
<dbReference type="STRING" id="882083.SacmaDRAFT_0603"/>
<dbReference type="GO" id="GO:0000166">
    <property type="term" value="F:nucleotide binding"/>
    <property type="evidence" value="ECO:0007669"/>
    <property type="project" value="InterPro"/>
</dbReference>